<dbReference type="OrthoDB" id="7061696at2"/>
<dbReference type="InterPro" id="IPR003305">
    <property type="entry name" value="CenC_carb-bd"/>
</dbReference>
<feature type="domain" description="CBM-cenC" evidence="4">
    <location>
        <begin position="28"/>
        <end position="156"/>
    </location>
</feature>
<dbReference type="GO" id="GO:0016798">
    <property type="term" value="F:hydrolase activity, acting on glycosyl bonds"/>
    <property type="evidence" value="ECO:0007669"/>
    <property type="project" value="InterPro"/>
</dbReference>
<dbReference type="Pfam" id="PF18962">
    <property type="entry name" value="Por_Secre_tail"/>
    <property type="match status" value="1"/>
</dbReference>
<organism evidence="6 7">
    <name type="scientific">Flavobacterium cellulosilyticum</name>
    <dbReference type="NCBI Taxonomy" id="2541731"/>
    <lineage>
        <taxon>Bacteria</taxon>
        <taxon>Pseudomonadati</taxon>
        <taxon>Bacteroidota</taxon>
        <taxon>Flavobacteriia</taxon>
        <taxon>Flavobacteriales</taxon>
        <taxon>Flavobacteriaceae</taxon>
        <taxon>Flavobacterium</taxon>
    </lineage>
</organism>
<accession>A0A4V2YZX0</accession>
<keyword evidence="2" id="KW-0378">Hydrolase</keyword>
<dbReference type="SUPFAM" id="SSF49785">
    <property type="entry name" value="Galactose-binding domain-like"/>
    <property type="match status" value="1"/>
</dbReference>
<evidence type="ECO:0000313" key="6">
    <source>
        <dbReference type="EMBL" id="TDD98747.1"/>
    </source>
</evidence>
<dbReference type="RefSeq" id="WP_132002978.1">
    <property type="nucleotide sequence ID" value="NZ_SMFK01000002.1"/>
</dbReference>
<evidence type="ECO:0000256" key="3">
    <source>
        <dbReference type="SAM" id="SignalP"/>
    </source>
</evidence>
<proteinExistence type="predicted"/>
<feature type="chain" id="PRO_5020883519" evidence="3">
    <location>
        <begin position="22"/>
        <end position="258"/>
    </location>
</feature>
<gene>
    <name evidence="6" type="ORF">E0F76_06365</name>
</gene>
<evidence type="ECO:0000256" key="1">
    <source>
        <dbReference type="ARBA" id="ARBA00022729"/>
    </source>
</evidence>
<name>A0A4V2YZX0_9FLAO</name>
<dbReference type="EMBL" id="SMFK01000002">
    <property type="protein sequence ID" value="TDD98747.1"/>
    <property type="molecule type" value="Genomic_DNA"/>
</dbReference>
<keyword evidence="1 3" id="KW-0732">Signal</keyword>
<protein>
    <submittedName>
        <fullName evidence="6">T9SS type A sorting domain-containing protein</fullName>
    </submittedName>
</protein>
<dbReference type="Pfam" id="PF02018">
    <property type="entry name" value="CBM_4_9"/>
    <property type="match status" value="1"/>
</dbReference>
<comment type="caution">
    <text evidence="6">The sequence shown here is derived from an EMBL/GenBank/DDBJ whole genome shotgun (WGS) entry which is preliminary data.</text>
</comment>
<dbReference type="AlphaFoldDB" id="A0A4V2YZX0"/>
<dbReference type="InterPro" id="IPR026444">
    <property type="entry name" value="Secre_tail"/>
</dbReference>
<keyword evidence="7" id="KW-1185">Reference proteome</keyword>
<evidence type="ECO:0000259" key="4">
    <source>
        <dbReference type="Pfam" id="PF02018"/>
    </source>
</evidence>
<dbReference type="NCBIfam" id="TIGR04183">
    <property type="entry name" value="Por_Secre_tail"/>
    <property type="match status" value="1"/>
</dbReference>
<reference evidence="6 7" key="1">
    <citation type="submission" date="2019-03" db="EMBL/GenBank/DDBJ databases">
        <title>Flavobacterium AR-3-4 sp. nov. isolated from arctic soil.</title>
        <authorList>
            <person name="Chaudhary D.K."/>
        </authorList>
    </citation>
    <scope>NUCLEOTIDE SEQUENCE [LARGE SCALE GENOMIC DNA]</scope>
    <source>
        <strain evidence="6 7">AR-3-4</strain>
    </source>
</reference>
<dbReference type="Gene3D" id="2.60.120.260">
    <property type="entry name" value="Galactose-binding domain-like"/>
    <property type="match status" value="1"/>
</dbReference>
<sequence length="258" mass="27845">MMKKLLFLLFAVIGTTASLTAQNLLSTYNEGFESINGTATGNTPYYWWNFFNDTAATAILTDQTTTIHSGTHAAKVVVGTAAAGYQPQLANGKTLALTIGNTYTVSFWIKAVSGGGTVQSSNSGSSLYGPNFTTSTSWTQYSQTFTANATDYQLWIHLGGFVDTYYVDDTALVAGSVALGLESYNSKNSSIYPNPVIEKLNINSDSTIKMVTISDLNGKTVKTIKSAENIESVNLSDLSKGMYLLKTDTNKLFKFLKN</sequence>
<feature type="signal peptide" evidence="3">
    <location>
        <begin position="1"/>
        <end position="21"/>
    </location>
</feature>
<evidence type="ECO:0000313" key="7">
    <source>
        <dbReference type="Proteomes" id="UP000295479"/>
    </source>
</evidence>
<dbReference type="InterPro" id="IPR008979">
    <property type="entry name" value="Galactose-bd-like_sf"/>
</dbReference>
<feature type="domain" description="Secretion system C-terminal sorting" evidence="5">
    <location>
        <begin position="191"/>
        <end position="251"/>
    </location>
</feature>
<dbReference type="Proteomes" id="UP000295479">
    <property type="component" value="Unassembled WGS sequence"/>
</dbReference>
<evidence type="ECO:0000259" key="5">
    <source>
        <dbReference type="Pfam" id="PF18962"/>
    </source>
</evidence>
<evidence type="ECO:0000256" key="2">
    <source>
        <dbReference type="ARBA" id="ARBA00022801"/>
    </source>
</evidence>